<protein>
    <submittedName>
        <fullName evidence="2">Stage III sporulation protein AG</fullName>
    </submittedName>
</protein>
<sequence>MKMGKLNIKNLKKDQLLIILLVGVLLVIIALPTDKKSKTQEEKEQPAAQQAAAVSTNSYETELEQKLKKALSQVEGVGKVDVMITLKSKGEKIVEKDQNTTGNVVTETDSEGGTRETKETNTQETTIYAQEGSGTQTPYVIKELGPEIEGVIIIAEGGGDARVVQNITDAVEALFHVEAHKIKVMKMK</sequence>
<feature type="compositionally biased region" description="Basic and acidic residues" evidence="1">
    <location>
        <begin position="36"/>
        <end position="45"/>
    </location>
</feature>
<organism evidence="2 3">
    <name type="scientific">Diplocloster agilis</name>
    <dbReference type="NCBI Taxonomy" id="2850323"/>
    <lineage>
        <taxon>Bacteria</taxon>
        <taxon>Bacillati</taxon>
        <taxon>Bacillota</taxon>
        <taxon>Clostridia</taxon>
        <taxon>Lachnospirales</taxon>
        <taxon>Lachnospiraceae</taxon>
        <taxon>Diplocloster</taxon>
    </lineage>
</organism>
<dbReference type="EMBL" id="JAHQCW010000014">
    <property type="protein sequence ID" value="MBU9736876.1"/>
    <property type="molecule type" value="Genomic_DNA"/>
</dbReference>
<comment type="caution">
    <text evidence="2">The sequence shown here is derived from an EMBL/GenBank/DDBJ whole genome shotgun (WGS) entry which is preliminary data.</text>
</comment>
<feature type="region of interest" description="Disordered" evidence="1">
    <location>
        <begin position="36"/>
        <end position="55"/>
    </location>
</feature>
<proteinExistence type="predicted"/>
<feature type="region of interest" description="Disordered" evidence="1">
    <location>
        <begin position="100"/>
        <end position="122"/>
    </location>
</feature>
<gene>
    <name evidence="2" type="ORF">KTH89_10025</name>
</gene>
<reference evidence="2" key="1">
    <citation type="submission" date="2021-06" db="EMBL/GenBank/DDBJ databases">
        <title>Description of novel taxa of the family Lachnospiraceae.</title>
        <authorList>
            <person name="Chaplin A.V."/>
            <person name="Sokolova S.R."/>
            <person name="Pikina A.P."/>
            <person name="Korzhanova M."/>
            <person name="Belova V."/>
            <person name="Korostin D."/>
            <person name="Efimov B.A."/>
        </authorList>
    </citation>
    <scope>NUCLEOTIDE SEQUENCE</scope>
    <source>
        <strain evidence="2">ASD5720</strain>
    </source>
</reference>
<accession>A0A949NE84</accession>
<evidence type="ECO:0000313" key="2">
    <source>
        <dbReference type="EMBL" id="MBU9736876.1"/>
    </source>
</evidence>
<keyword evidence="3" id="KW-1185">Reference proteome</keyword>
<evidence type="ECO:0000313" key="3">
    <source>
        <dbReference type="Proteomes" id="UP000712157"/>
    </source>
</evidence>
<feature type="compositionally biased region" description="Basic and acidic residues" evidence="1">
    <location>
        <begin position="112"/>
        <end position="121"/>
    </location>
</feature>
<dbReference type="RefSeq" id="WP_238721495.1">
    <property type="nucleotide sequence ID" value="NZ_JAHQCW010000014.1"/>
</dbReference>
<dbReference type="Proteomes" id="UP000712157">
    <property type="component" value="Unassembled WGS sequence"/>
</dbReference>
<name>A0A949NE84_9FIRM</name>
<evidence type="ECO:0000256" key="1">
    <source>
        <dbReference type="SAM" id="MobiDB-lite"/>
    </source>
</evidence>
<dbReference type="AlphaFoldDB" id="A0A949NE84"/>